<evidence type="ECO:0000313" key="3">
    <source>
        <dbReference type="Proteomes" id="UP000886998"/>
    </source>
</evidence>
<comment type="caution">
    <text evidence="2">The sequence shown here is derived from an EMBL/GenBank/DDBJ whole genome shotgun (WGS) entry which is preliminary data.</text>
</comment>
<dbReference type="OrthoDB" id="10457767at2759"/>
<organism evidence="2 3">
    <name type="scientific">Trichonephila inaurata madagascariensis</name>
    <dbReference type="NCBI Taxonomy" id="2747483"/>
    <lineage>
        <taxon>Eukaryota</taxon>
        <taxon>Metazoa</taxon>
        <taxon>Ecdysozoa</taxon>
        <taxon>Arthropoda</taxon>
        <taxon>Chelicerata</taxon>
        <taxon>Arachnida</taxon>
        <taxon>Araneae</taxon>
        <taxon>Araneomorphae</taxon>
        <taxon>Entelegynae</taxon>
        <taxon>Araneoidea</taxon>
        <taxon>Nephilidae</taxon>
        <taxon>Trichonephila</taxon>
        <taxon>Trichonephila inaurata</taxon>
    </lineage>
</organism>
<protein>
    <submittedName>
        <fullName evidence="2">Uncharacterized protein</fullName>
    </submittedName>
</protein>
<evidence type="ECO:0000313" key="2">
    <source>
        <dbReference type="EMBL" id="GFY69875.1"/>
    </source>
</evidence>
<keyword evidence="3" id="KW-1185">Reference proteome</keyword>
<dbReference type="EMBL" id="BMAV01017862">
    <property type="protein sequence ID" value="GFY69875.1"/>
    <property type="molecule type" value="Genomic_DNA"/>
</dbReference>
<reference evidence="2" key="1">
    <citation type="submission" date="2020-08" db="EMBL/GenBank/DDBJ databases">
        <title>Multicomponent nature underlies the extraordinary mechanical properties of spider dragline silk.</title>
        <authorList>
            <person name="Kono N."/>
            <person name="Nakamura H."/>
            <person name="Mori M."/>
            <person name="Yoshida Y."/>
            <person name="Ohtoshi R."/>
            <person name="Malay A.D."/>
            <person name="Moran D.A.P."/>
            <person name="Tomita M."/>
            <person name="Numata K."/>
            <person name="Arakawa K."/>
        </authorList>
    </citation>
    <scope>NUCLEOTIDE SEQUENCE</scope>
</reference>
<feature type="region of interest" description="Disordered" evidence="1">
    <location>
        <begin position="1"/>
        <end position="20"/>
    </location>
</feature>
<dbReference type="AlphaFoldDB" id="A0A8X7CLB5"/>
<gene>
    <name evidence="2" type="ORF">TNIN_24071</name>
</gene>
<name>A0A8X7CLB5_9ARAC</name>
<proteinExistence type="predicted"/>
<sequence length="151" mass="17178">MPIIKTPTPGREEKRPLAANSPGVIGGWTGKRDSGFQENVFWFPAKWTAYLCGKHHFPIGYQLPFASVNEECMGYTSPGIGSEEDVFPWDVFVQQWISLLDITLLCASLMRRSITFVSDSYNSEREDDLQIHVFPEIQSGFVEIQGEFQQR</sequence>
<evidence type="ECO:0000256" key="1">
    <source>
        <dbReference type="SAM" id="MobiDB-lite"/>
    </source>
</evidence>
<accession>A0A8X7CLB5</accession>
<dbReference type="Proteomes" id="UP000886998">
    <property type="component" value="Unassembled WGS sequence"/>
</dbReference>